<reference evidence="12 13" key="1">
    <citation type="submission" date="2023-02" db="EMBL/GenBank/DDBJ databases">
        <title>Bacterial whole genome sequence for Curvibacter sp. HBC28.</title>
        <authorList>
            <person name="Le V."/>
            <person name="Ko S.-R."/>
            <person name="Ahn C.-Y."/>
            <person name="Oh H.-M."/>
        </authorList>
    </citation>
    <scope>NUCLEOTIDE SEQUENCE [LARGE SCALE GENOMIC DNA]</scope>
    <source>
        <strain evidence="12 13">HBC28</strain>
    </source>
</reference>
<dbReference type="PANTHER" id="PTHR13847:SF283">
    <property type="entry name" value="TRNA 5-METHYLAMINOMETHYL-2-THIOURIDINE BIOSYNTHESIS BIFUNCTIONAL PROTEIN MNMC"/>
    <property type="match status" value="1"/>
</dbReference>
<evidence type="ECO:0000313" key="13">
    <source>
        <dbReference type="Proteomes" id="UP001528672"/>
    </source>
</evidence>
<keyword evidence="1" id="KW-0963">Cytoplasm</keyword>
<comment type="caution">
    <text evidence="12">The sequence shown here is derived from an EMBL/GenBank/DDBJ whole genome shotgun (WGS) entry which is preliminary data.</text>
</comment>
<dbReference type="GO" id="GO:0032259">
    <property type="term" value="P:methylation"/>
    <property type="evidence" value="ECO:0007669"/>
    <property type="project" value="UniProtKB-KW"/>
</dbReference>
<dbReference type="NCBIfam" id="TIGR03197">
    <property type="entry name" value="MnmC_Cterm"/>
    <property type="match status" value="1"/>
</dbReference>
<gene>
    <name evidence="12" type="primary">mnmC</name>
    <name evidence="12" type="ORF">PSQ39_07760</name>
</gene>
<dbReference type="EC" id="2.1.1.61" evidence="12"/>
<dbReference type="GO" id="GO:0004808">
    <property type="term" value="F:tRNA (5-methylaminomethyl-2-thiouridylate)(34)-methyltransferase activity"/>
    <property type="evidence" value="ECO:0007669"/>
    <property type="project" value="UniProtKB-EC"/>
</dbReference>
<evidence type="ECO:0000256" key="2">
    <source>
        <dbReference type="ARBA" id="ARBA00022603"/>
    </source>
</evidence>
<evidence type="ECO:0000256" key="10">
    <source>
        <dbReference type="SAM" id="MobiDB-lite"/>
    </source>
</evidence>
<dbReference type="InterPro" id="IPR036188">
    <property type="entry name" value="FAD/NAD-bd_sf"/>
</dbReference>
<dbReference type="Gene3D" id="3.40.50.150">
    <property type="entry name" value="Vaccinia Virus protein VP39"/>
    <property type="match status" value="1"/>
</dbReference>
<keyword evidence="3" id="KW-0285">Flavoprotein</keyword>
<evidence type="ECO:0000313" key="12">
    <source>
        <dbReference type="EMBL" id="MDD0814520.1"/>
    </source>
</evidence>
<dbReference type="InterPro" id="IPR029063">
    <property type="entry name" value="SAM-dependent_MTases_sf"/>
</dbReference>
<dbReference type="InterPro" id="IPR017610">
    <property type="entry name" value="tRNA_S-uridine_synth_MnmC_C"/>
</dbReference>
<dbReference type="Gene3D" id="3.30.9.10">
    <property type="entry name" value="D-Amino Acid Oxidase, subunit A, domain 2"/>
    <property type="match status" value="1"/>
</dbReference>
<protein>
    <submittedName>
        <fullName evidence="12">FAD-dependent 5-carboxymethylaminomethyl-2-thiouridine(34) oxidoreductase MnmC</fullName>
        <ecNumber evidence="12">2.1.1.61</ecNumber>
    </submittedName>
</protein>
<dbReference type="PANTHER" id="PTHR13847">
    <property type="entry name" value="SARCOSINE DEHYDROGENASE-RELATED"/>
    <property type="match status" value="1"/>
</dbReference>
<dbReference type="RefSeq" id="WP_273926132.1">
    <property type="nucleotide sequence ID" value="NZ_JAQSIO010000002.1"/>
</dbReference>
<feature type="region of interest" description="Disordered" evidence="10">
    <location>
        <begin position="1"/>
        <end position="23"/>
    </location>
</feature>
<accession>A0ABT5MD57</accession>
<keyword evidence="8" id="KW-0560">Oxidoreductase</keyword>
<keyword evidence="5" id="KW-0949">S-adenosyl-L-methionine</keyword>
<dbReference type="InterPro" id="IPR006076">
    <property type="entry name" value="FAD-dep_OxRdtase"/>
</dbReference>
<dbReference type="Pfam" id="PF01266">
    <property type="entry name" value="DAO"/>
    <property type="match status" value="1"/>
</dbReference>
<dbReference type="Proteomes" id="UP001528672">
    <property type="component" value="Unassembled WGS sequence"/>
</dbReference>
<name>A0ABT5MD57_9BURK</name>
<feature type="compositionally biased region" description="Pro residues" evidence="10">
    <location>
        <begin position="10"/>
        <end position="20"/>
    </location>
</feature>
<evidence type="ECO:0000256" key="8">
    <source>
        <dbReference type="ARBA" id="ARBA00023002"/>
    </source>
</evidence>
<keyword evidence="2 12" id="KW-0489">Methyltransferase</keyword>
<dbReference type="SUPFAM" id="SSF51971">
    <property type="entry name" value="Nucleotide-binding domain"/>
    <property type="match status" value="1"/>
</dbReference>
<keyword evidence="9" id="KW-0511">Multifunctional enzyme</keyword>
<keyword evidence="7" id="KW-0274">FAD</keyword>
<evidence type="ECO:0000256" key="4">
    <source>
        <dbReference type="ARBA" id="ARBA00022679"/>
    </source>
</evidence>
<evidence type="ECO:0000256" key="1">
    <source>
        <dbReference type="ARBA" id="ARBA00022490"/>
    </source>
</evidence>
<organism evidence="12 13">
    <name type="scientific">Curvibacter microcysteis</name>
    <dbReference type="NCBI Taxonomy" id="3026419"/>
    <lineage>
        <taxon>Bacteria</taxon>
        <taxon>Pseudomonadati</taxon>
        <taxon>Pseudomonadota</taxon>
        <taxon>Betaproteobacteria</taxon>
        <taxon>Burkholderiales</taxon>
        <taxon>Comamonadaceae</taxon>
        <taxon>Curvibacter</taxon>
    </lineage>
</organism>
<proteinExistence type="predicted"/>
<keyword evidence="4 12" id="KW-0808">Transferase</keyword>
<evidence type="ECO:0000256" key="9">
    <source>
        <dbReference type="ARBA" id="ARBA00023268"/>
    </source>
</evidence>
<dbReference type="Gene3D" id="3.50.50.60">
    <property type="entry name" value="FAD/NAD(P)-binding domain"/>
    <property type="match status" value="1"/>
</dbReference>
<sequence length="602" mass="63922">MSLPRTTDHPAPPESLPPSPGRDHWVLLAVGEGADAACLQAWQDWRQAAPPGSPSRLSMVWMAETPPQAEALRAKWGPHPDLGPLAEAWARQCWGLTPGFHRLSFDQGRLQLMLCLGPLLENLRELQLQADQVHWGAGGDASQRDTTLKTIARLCRRGATLQSPDADLAESLRPLGFGPEGDGHWRYQPRWEPRRAAPLSPPWPESAPRRCVVVGGGLAGLGTAHALARRGWQVTVLDAAEQPAQGASGLPAGLFSPHVSPDNNRISRLTRTGLRLSRDTAQRLLREGEDWAPSGVMEHRVHGKAGPRGALIDEALWSHEASPEQKTAAGLGADASATWHPTAGWVRPARLVQALLAEARSALPGRVDWRGGCRVAQLQRGDSGEAGPEWQLLDAQGQVLASAALVVIAAGPGSRALGEPLVPLQALRGQLSWAVAQAGEQLPPHPVNGQGSLIPHLPVPGGTAWYTGSTFDRGHPLQAAGEATPLKPDDHETNLNKLASLLPATAASLQSPAGSRTLQAWAGIRCTSPDRVPLVGPVNPEHRPGVWLCTALGTRGLTWGLLCAELLAAQLTGEPLPIELSLARALQASRPAPGKAQPLGED</sequence>
<evidence type="ECO:0000256" key="3">
    <source>
        <dbReference type="ARBA" id="ARBA00022630"/>
    </source>
</evidence>
<evidence type="ECO:0000256" key="5">
    <source>
        <dbReference type="ARBA" id="ARBA00022691"/>
    </source>
</evidence>
<dbReference type="EMBL" id="JAQSIO010000002">
    <property type="protein sequence ID" value="MDD0814520.1"/>
    <property type="molecule type" value="Genomic_DNA"/>
</dbReference>
<keyword evidence="13" id="KW-1185">Reference proteome</keyword>
<keyword evidence="6" id="KW-0819">tRNA processing</keyword>
<evidence type="ECO:0000256" key="7">
    <source>
        <dbReference type="ARBA" id="ARBA00022827"/>
    </source>
</evidence>
<feature type="domain" description="FAD dependent oxidoreductase" evidence="11">
    <location>
        <begin position="211"/>
        <end position="569"/>
    </location>
</feature>
<evidence type="ECO:0000256" key="6">
    <source>
        <dbReference type="ARBA" id="ARBA00022694"/>
    </source>
</evidence>
<evidence type="ECO:0000259" key="11">
    <source>
        <dbReference type="Pfam" id="PF01266"/>
    </source>
</evidence>